<dbReference type="Proteomes" id="UP001164390">
    <property type="component" value="Chromosome"/>
</dbReference>
<dbReference type="NCBIfam" id="TIGR03954">
    <property type="entry name" value="integ_memb_HG"/>
    <property type="match status" value="1"/>
</dbReference>
<keyword evidence="5 6" id="KW-0472">Membrane</keyword>
<dbReference type="PANTHER" id="PTHR40077">
    <property type="entry name" value="MEMBRANE PROTEIN-RELATED"/>
    <property type="match status" value="1"/>
</dbReference>
<evidence type="ECO:0000256" key="5">
    <source>
        <dbReference type="ARBA" id="ARBA00023136"/>
    </source>
</evidence>
<gene>
    <name evidence="8" type="ORF">L0C25_17585</name>
</gene>
<protein>
    <submittedName>
        <fullName evidence="8">DUF3817 domain-containing protein</fullName>
    </submittedName>
</protein>
<keyword evidence="3 6" id="KW-0812">Transmembrane</keyword>
<keyword evidence="4 6" id="KW-1133">Transmembrane helix</keyword>
<dbReference type="KEGG" id="sgrg:L0C25_17585"/>
<feature type="transmembrane region" description="Helical" evidence="6">
    <location>
        <begin position="45"/>
        <end position="66"/>
    </location>
</feature>
<evidence type="ECO:0000256" key="3">
    <source>
        <dbReference type="ARBA" id="ARBA00022692"/>
    </source>
</evidence>
<evidence type="ECO:0000256" key="1">
    <source>
        <dbReference type="ARBA" id="ARBA00004651"/>
    </source>
</evidence>
<comment type="subcellular location">
    <subcellularLocation>
        <location evidence="1">Cell membrane</location>
        <topology evidence="1">Multi-pass membrane protein</topology>
    </subcellularLocation>
</comment>
<accession>A0AA46YKW9</accession>
<evidence type="ECO:0000313" key="9">
    <source>
        <dbReference type="Proteomes" id="UP001164390"/>
    </source>
</evidence>
<name>A0AA46YKW9_9ACTN</name>
<evidence type="ECO:0000256" key="4">
    <source>
        <dbReference type="ARBA" id="ARBA00022989"/>
    </source>
</evidence>
<feature type="transmembrane region" description="Helical" evidence="6">
    <location>
        <begin position="12"/>
        <end position="39"/>
    </location>
</feature>
<dbReference type="EMBL" id="CP094970">
    <property type="protein sequence ID" value="UYM04333.1"/>
    <property type="molecule type" value="Genomic_DNA"/>
</dbReference>
<dbReference type="AlphaFoldDB" id="A0AA46YKW9"/>
<proteinExistence type="predicted"/>
<organism evidence="8 9">
    <name type="scientific">Solicola gregarius</name>
    <dbReference type="NCBI Taxonomy" id="2908642"/>
    <lineage>
        <taxon>Bacteria</taxon>
        <taxon>Bacillati</taxon>
        <taxon>Actinomycetota</taxon>
        <taxon>Actinomycetes</taxon>
        <taxon>Propionibacteriales</taxon>
        <taxon>Nocardioidaceae</taxon>
        <taxon>Solicola</taxon>
    </lineage>
</organism>
<feature type="transmembrane region" description="Helical" evidence="6">
    <location>
        <begin position="78"/>
        <end position="95"/>
    </location>
</feature>
<evidence type="ECO:0000256" key="2">
    <source>
        <dbReference type="ARBA" id="ARBA00022475"/>
    </source>
</evidence>
<feature type="domain" description="DUF3817" evidence="7">
    <location>
        <begin position="14"/>
        <end position="101"/>
    </location>
</feature>
<dbReference type="RefSeq" id="WP_271633016.1">
    <property type="nucleotide sequence ID" value="NZ_CP094970.1"/>
</dbReference>
<reference evidence="8" key="1">
    <citation type="submission" date="2022-01" db="EMBL/GenBank/DDBJ databases">
        <title>Nocardioidaceae gen. sp. A5X3R13.</title>
        <authorList>
            <person name="Lopez Marin M.A."/>
            <person name="Uhlik O."/>
        </authorList>
    </citation>
    <scope>NUCLEOTIDE SEQUENCE</scope>
    <source>
        <strain evidence="8">A5X3R13</strain>
    </source>
</reference>
<keyword evidence="9" id="KW-1185">Reference proteome</keyword>
<evidence type="ECO:0000256" key="6">
    <source>
        <dbReference type="SAM" id="Phobius"/>
    </source>
</evidence>
<sequence length="114" mass="12352">MTSSAPGRTDRAIAWFRVVAIAEAISWAGLLTGMLFKYALTENEIGVQIFGPIHGAIFIGYVVMTITVGLRCRWSKPVILLGLAASIPPFATYAFEVWADRSGRLRAPAPTRVG</sequence>
<evidence type="ECO:0000313" key="8">
    <source>
        <dbReference type="EMBL" id="UYM04333.1"/>
    </source>
</evidence>
<dbReference type="PANTHER" id="PTHR40077:SF1">
    <property type="entry name" value="MEMBRANE PROTEIN"/>
    <property type="match status" value="1"/>
</dbReference>
<evidence type="ECO:0000259" key="7">
    <source>
        <dbReference type="Pfam" id="PF12823"/>
    </source>
</evidence>
<dbReference type="GO" id="GO:0005886">
    <property type="term" value="C:plasma membrane"/>
    <property type="evidence" value="ECO:0007669"/>
    <property type="project" value="UniProtKB-SubCell"/>
</dbReference>
<keyword evidence="2" id="KW-1003">Cell membrane</keyword>
<dbReference type="Pfam" id="PF12823">
    <property type="entry name" value="DUF3817"/>
    <property type="match status" value="1"/>
</dbReference>
<dbReference type="InterPro" id="IPR023845">
    <property type="entry name" value="DUF3817_TM"/>
</dbReference>